<evidence type="ECO:0000256" key="1">
    <source>
        <dbReference type="SAM" id="MobiDB-lite"/>
    </source>
</evidence>
<feature type="region of interest" description="Disordered" evidence="1">
    <location>
        <begin position="88"/>
        <end position="210"/>
    </location>
</feature>
<comment type="caution">
    <text evidence="2">The sequence shown here is derived from an EMBL/GenBank/DDBJ whole genome shotgun (WGS) entry which is preliminary data.</text>
</comment>
<feature type="compositionally biased region" description="Low complexity" evidence="1">
    <location>
        <begin position="192"/>
        <end position="210"/>
    </location>
</feature>
<protein>
    <submittedName>
        <fullName evidence="2">Uncharacterized protein</fullName>
    </submittedName>
</protein>
<accession>A0A8J2KVH2</accession>
<evidence type="ECO:0000313" key="2">
    <source>
        <dbReference type="EMBL" id="CAG7822128.1"/>
    </source>
</evidence>
<dbReference type="AlphaFoldDB" id="A0A8J2KVH2"/>
<proteinExistence type="predicted"/>
<feature type="compositionally biased region" description="Polar residues" evidence="1">
    <location>
        <begin position="167"/>
        <end position="183"/>
    </location>
</feature>
<name>A0A8J2KVH2_9HEXA</name>
<keyword evidence="3" id="KW-1185">Reference proteome</keyword>
<evidence type="ECO:0000313" key="3">
    <source>
        <dbReference type="Proteomes" id="UP000708208"/>
    </source>
</evidence>
<reference evidence="2" key="1">
    <citation type="submission" date="2021-06" db="EMBL/GenBank/DDBJ databases">
        <authorList>
            <person name="Hodson N. C."/>
            <person name="Mongue J. A."/>
            <person name="Jaron S. K."/>
        </authorList>
    </citation>
    <scope>NUCLEOTIDE SEQUENCE</scope>
</reference>
<gene>
    <name evidence="2" type="ORF">AFUS01_LOCUS32416</name>
</gene>
<feature type="non-terminal residue" evidence="2">
    <location>
        <position position="210"/>
    </location>
</feature>
<dbReference type="Proteomes" id="UP000708208">
    <property type="component" value="Unassembled WGS sequence"/>
</dbReference>
<dbReference type="EMBL" id="CAJVCH010525408">
    <property type="protein sequence ID" value="CAG7822128.1"/>
    <property type="molecule type" value="Genomic_DNA"/>
</dbReference>
<sequence>METDLDLLETDIDQVLETVQSSVGQTINSKRVIIPQGESLTINVKHSVTEDDPGTAIDNPESTVKDEGLLSLLERNNDEIPMQIQTTAVGAPDPVVIPGADSQSPVPIKNKQEPACPDPVTATVTAADVSLPEDPHERSPEEPRKKDKNAETEEDPEIWCDAREDITSTSVSDDGLSPSNSLDQVGEVPLTEPASPSHPQSPSPFSESES</sequence>
<organism evidence="2 3">
    <name type="scientific">Allacma fusca</name>
    <dbReference type="NCBI Taxonomy" id="39272"/>
    <lineage>
        <taxon>Eukaryota</taxon>
        <taxon>Metazoa</taxon>
        <taxon>Ecdysozoa</taxon>
        <taxon>Arthropoda</taxon>
        <taxon>Hexapoda</taxon>
        <taxon>Collembola</taxon>
        <taxon>Symphypleona</taxon>
        <taxon>Sminthuridae</taxon>
        <taxon>Allacma</taxon>
    </lineage>
</organism>
<feature type="compositionally biased region" description="Basic and acidic residues" evidence="1">
    <location>
        <begin position="133"/>
        <end position="151"/>
    </location>
</feature>